<dbReference type="PANTHER" id="PTHR47966:SF57">
    <property type="entry name" value="PEPTIDASE A1 DOMAIN-CONTAINING PROTEIN"/>
    <property type="match status" value="1"/>
</dbReference>
<dbReference type="OrthoDB" id="15189at2759"/>
<dbReference type="PROSITE" id="PS00141">
    <property type="entry name" value="ASP_PROTEASE"/>
    <property type="match status" value="2"/>
</dbReference>
<dbReference type="STRING" id="1684307.A0A316UBK1"/>
<evidence type="ECO:0000313" key="7">
    <source>
        <dbReference type="Proteomes" id="UP000245942"/>
    </source>
</evidence>
<dbReference type="InterPro" id="IPR001969">
    <property type="entry name" value="Aspartic_peptidase_AS"/>
</dbReference>
<gene>
    <name evidence="6" type="ORF">BCV69DRAFT_276490</name>
</gene>
<keyword evidence="3 6" id="KW-0645">Protease</keyword>
<evidence type="ECO:0000259" key="5">
    <source>
        <dbReference type="PROSITE" id="PS51767"/>
    </source>
</evidence>
<dbReference type="InterPro" id="IPR034164">
    <property type="entry name" value="Pepsin-like_dom"/>
</dbReference>
<feature type="domain" description="Peptidase A1" evidence="5">
    <location>
        <begin position="156"/>
        <end position="445"/>
    </location>
</feature>
<dbReference type="InterPro" id="IPR001461">
    <property type="entry name" value="Aspartic_peptidase_A1"/>
</dbReference>
<dbReference type="EMBL" id="KZ819323">
    <property type="protein sequence ID" value="PWN22610.1"/>
    <property type="molecule type" value="Genomic_DNA"/>
</dbReference>
<dbReference type="Pfam" id="PF00026">
    <property type="entry name" value="Asp"/>
    <property type="match status" value="1"/>
</dbReference>
<dbReference type="GO" id="GO:0006508">
    <property type="term" value="P:proteolysis"/>
    <property type="evidence" value="ECO:0007669"/>
    <property type="project" value="UniProtKB-KW"/>
</dbReference>
<evidence type="ECO:0000256" key="4">
    <source>
        <dbReference type="SAM" id="MobiDB-lite"/>
    </source>
</evidence>
<dbReference type="CDD" id="cd05471">
    <property type="entry name" value="pepsin_like"/>
    <property type="match status" value="1"/>
</dbReference>
<keyword evidence="2 3" id="KW-0064">Aspartyl protease</keyword>
<evidence type="ECO:0000313" key="6">
    <source>
        <dbReference type="EMBL" id="PWN22610.1"/>
    </source>
</evidence>
<dbReference type="Gene3D" id="2.40.70.10">
    <property type="entry name" value="Acid Proteases"/>
    <property type="match status" value="2"/>
</dbReference>
<dbReference type="PROSITE" id="PS51767">
    <property type="entry name" value="PEPTIDASE_A1"/>
    <property type="match status" value="1"/>
</dbReference>
<proteinExistence type="inferred from homology"/>
<dbReference type="GeneID" id="37012845"/>
<dbReference type="SUPFAM" id="SSF50630">
    <property type="entry name" value="Acid proteases"/>
    <property type="match status" value="1"/>
</dbReference>
<dbReference type="InterPro" id="IPR021109">
    <property type="entry name" value="Peptidase_aspartic_dom_sf"/>
</dbReference>
<feature type="compositionally biased region" description="Basic and acidic residues" evidence="4">
    <location>
        <begin position="131"/>
        <end position="141"/>
    </location>
</feature>
<evidence type="ECO:0000256" key="1">
    <source>
        <dbReference type="ARBA" id="ARBA00007447"/>
    </source>
</evidence>
<evidence type="ECO:0000256" key="2">
    <source>
        <dbReference type="ARBA" id="ARBA00022750"/>
    </source>
</evidence>
<dbReference type="RefSeq" id="XP_025349770.1">
    <property type="nucleotide sequence ID" value="XM_025491111.1"/>
</dbReference>
<dbReference type="PANTHER" id="PTHR47966">
    <property type="entry name" value="BETA-SITE APP-CLEAVING ENZYME, ISOFORM A-RELATED"/>
    <property type="match status" value="1"/>
</dbReference>
<dbReference type="AlphaFoldDB" id="A0A316UBK1"/>
<dbReference type="Proteomes" id="UP000245942">
    <property type="component" value="Unassembled WGS sequence"/>
</dbReference>
<protein>
    <submittedName>
        <fullName evidence="6">Acid protease</fullName>
    </submittedName>
</protein>
<dbReference type="PRINTS" id="PR00792">
    <property type="entry name" value="PEPSIN"/>
</dbReference>
<evidence type="ECO:0000256" key="3">
    <source>
        <dbReference type="RuleBase" id="RU000454"/>
    </source>
</evidence>
<sequence length="449" mass="47851">MADFEVVVPASRLLSSAQFTSHVASTPPLPRPTPLSLTLATPPTAIVLTSLEYLQLRSLLSYHHQTPFHSNMTEAIALSKNVHHLKVAAKSDGAIDLKLVQSHLKLIERKFQLNITNYEQNMAQKHPHAQAVREDADKSAENEGDVPLTDQQDELWTGTISYGGQPINIDFDTGSTDTLVNVGAYIPGDGAKKTSQTFKARYGDGTTAEGTVYTDTLEIGGLAPVPNVAIGLATTTFLKTESGSQGISGLAYPSLSHFGKDHPPFFDCLVTAKAVARPLFSFALSSEPGQSELVLGSISSKAAGPATYVNVDRSVGFWQCAPGSCSINGIQISAIIDSGTTLIVGKPTQVAQLLESLPGVKTETQNGVTYGYLTTSVVPQITFQLGEKQVVLTEDATTYGTDDSGRKVLSIVGRDIGVEGWIVGDPLFRSSVIIFDRGNDTIGFADRLA</sequence>
<accession>A0A316UBK1</accession>
<dbReference type="GO" id="GO:0004190">
    <property type="term" value="F:aspartic-type endopeptidase activity"/>
    <property type="evidence" value="ECO:0007669"/>
    <property type="project" value="UniProtKB-KW"/>
</dbReference>
<keyword evidence="7" id="KW-1185">Reference proteome</keyword>
<feature type="region of interest" description="Disordered" evidence="4">
    <location>
        <begin position="124"/>
        <end position="146"/>
    </location>
</feature>
<organism evidence="6 7">
    <name type="scientific">Pseudomicrostroma glucosiphilum</name>
    <dbReference type="NCBI Taxonomy" id="1684307"/>
    <lineage>
        <taxon>Eukaryota</taxon>
        <taxon>Fungi</taxon>
        <taxon>Dikarya</taxon>
        <taxon>Basidiomycota</taxon>
        <taxon>Ustilaginomycotina</taxon>
        <taxon>Exobasidiomycetes</taxon>
        <taxon>Microstromatales</taxon>
        <taxon>Microstromatales incertae sedis</taxon>
        <taxon>Pseudomicrostroma</taxon>
    </lineage>
</organism>
<name>A0A316UBK1_9BASI</name>
<dbReference type="InterPro" id="IPR033121">
    <property type="entry name" value="PEPTIDASE_A1"/>
</dbReference>
<reference evidence="6 7" key="1">
    <citation type="journal article" date="2018" name="Mol. Biol. Evol.">
        <title>Broad Genomic Sampling Reveals a Smut Pathogenic Ancestry of the Fungal Clade Ustilaginomycotina.</title>
        <authorList>
            <person name="Kijpornyongpan T."/>
            <person name="Mondo S.J."/>
            <person name="Barry K."/>
            <person name="Sandor L."/>
            <person name="Lee J."/>
            <person name="Lipzen A."/>
            <person name="Pangilinan J."/>
            <person name="LaButti K."/>
            <person name="Hainaut M."/>
            <person name="Henrissat B."/>
            <person name="Grigoriev I.V."/>
            <person name="Spatafora J.W."/>
            <person name="Aime M.C."/>
        </authorList>
    </citation>
    <scope>NUCLEOTIDE SEQUENCE [LARGE SCALE GENOMIC DNA]</scope>
    <source>
        <strain evidence="6 7">MCA 4718</strain>
    </source>
</reference>
<comment type="similarity">
    <text evidence="1 3">Belongs to the peptidase A1 family.</text>
</comment>
<keyword evidence="3" id="KW-0378">Hydrolase</keyword>